<feature type="region of interest" description="Disordered" evidence="6">
    <location>
        <begin position="366"/>
        <end position="389"/>
    </location>
</feature>
<protein>
    <recommendedName>
        <fullName evidence="8">Rhodopsin domain-containing protein</fullName>
    </recommendedName>
</protein>
<accession>A0A4S8VP60</accession>
<keyword evidence="2 7" id="KW-0812">Transmembrane</keyword>
<feature type="transmembrane region" description="Helical" evidence="7">
    <location>
        <begin position="268"/>
        <end position="287"/>
    </location>
</feature>
<comment type="caution">
    <text evidence="9">The sequence shown here is derived from an EMBL/GenBank/DDBJ whole genome shotgun (WGS) entry which is preliminary data.</text>
</comment>
<reference evidence="9 10" key="1">
    <citation type="submission" date="2018-10" db="EMBL/GenBank/DDBJ databases">
        <title>Fifty Aureobasidium pullulans genomes reveal a recombining polyextremotolerant generalist.</title>
        <authorList>
            <person name="Gostincar C."/>
            <person name="Turk M."/>
            <person name="Zajc J."/>
            <person name="Gunde-Cimerman N."/>
        </authorList>
    </citation>
    <scope>NUCLEOTIDE SEQUENCE [LARGE SCALE GENOMIC DNA]</scope>
    <source>
        <strain evidence="9 10">EXF-10751</strain>
    </source>
</reference>
<evidence type="ECO:0000256" key="3">
    <source>
        <dbReference type="ARBA" id="ARBA00022989"/>
    </source>
</evidence>
<dbReference type="PANTHER" id="PTHR33048:SF47">
    <property type="entry name" value="INTEGRAL MEMBRANE PROTEIN-RELATED"/>
    <property type="match status" value="1"/>
</dbReference>
<feature type="transmembrane region" description="Helical" evidence="7">
    <location>
        <begin position="189"/>
        <end position="213"/>
    </location>
</feature>
<evidence type="ECO:0000256" key="1">
    <source>
        <dbReference type="ARBA" id="ARBA00004141"/>
    </source>
</evidence>
<feature type="transmembrane region" description="Helical" evidence="7">
    <location>
        <begin position="37"/>
        <end position="59"/>
    </location>
</feature>
<dbReference type="PANTHER" id="PTHR33048">
    <property type="entry name" value="PTH11-LIKE INTEGRAL MEMBRANE PROTEIN (AFU_ORTHOLOGUE AFUA_5G11245)"/>
    <property type="match status" value="1"/>
</dbReference>
<evidence type="ECO:0000256" key="7">
    <source>
        <dbReference type="SAM" id="Phobius"/>
    </source>
</evidence>
<comment type="similarity">
    <text evidence="5">Belongs to the SAT4 family.</text>
</comment>
<evidence type="ECO:0000313" key="9">
    <source>
        <dbReference type="EMBL" id="THW58075.1"/>
    </source>
</evidence>
<dbReference type="Proteomes" id="UP000310421">
    <property type="component" value="Unassembled WGS sequence"/>
</dbReference>
<evidence type="ECO:0000259" key="8">
    <source>
        <dbReference type="Pfam" id="PF20684"/>
    </source>
</evidence>
<proteinExistence type="inferred from homology"/>
<name>A0A4S8VP60_AURPU</name>
<dbReference type="InterPro" id="IPR049326">
    <property type="entry name" value="Rhodopsin_dom_fungi"/>
</dbReference>
<feature type="domain" description="Rhodopsin" evidence="8">
    <location>
        <begin position="118"/>
        <end position="348"/>
    </location>
</feature>
<sequence>MTSDWFAPAAMAPIQSLDLWSNLITRTASVHHTRVPLIQGVAIGLVSLAFVICTLRLAIRLSRHTTSYEDGFIAFAMVGLHTSPKNSLADTFEALLGLGKRSCLSVYVNIIFFESTSSNFPKAAQNGYGALVSTLSDKQLARALMWFWWAQVMYKLTIWPTKLSILFLYLRVFGDTPNVTSFGVNFHKFVYGLMAFSAVFCVITLIVNVLTCIPVKHYWDKNSSGHCGVDPFSWWLSQSLLNTISDILILVLPMPLVKNLLQIPARQKLGLCLVFGLGGFVVIVTIMRITTFKSGGLGDDITCLPEKTLEQGADYNTDDGAVTLCWTLVETNVAIICACLPLLRPFIARMIPGFCGRSGLRSTNSYPMVQPTTTDDATGKPRSSHVPERMRPRSWVGIETVIGHGSEQTSGVGIHKQMDVDITTEAVSICGTDSLRRLTCQHDEVTINDSRDSESTTERK</sequence>
<gene>
    <name evidence="9" type="ORF">D6D20_07518</name>
</gene>
<keyword evidence="4 7" id="KW-0472">Membrane</keyword>
<feature type="transmembrane region" description="Helical" evidence="7">
    <location>
        <begin position="146"/>
        <end position="169"/>
    </location>
</feature>
<dbReference type="GO" id="GO:0016020">
    <property type="term" value="C:membrane"/>
    <property type="evidence" value="ECO:0007669"/>
    <property type="project" value="UniProtKB-SubCell"/>
</dbReference>
<evidence type="ECO:0000256" key="2">
    <source>
        <dbReference type="ARBA" id="ARBA00022692"/>
    </source>
</evidence>
<evidence type="ECO:0000256" key="6">
    <source>
        <dbReference type="SAM" id="MobiDB-lite"/>
    </source>
</evidence>
<keyword evidence="3 7" id="KW-1133">Transmembrane helix</keyword>
<dbReference type="EMBL" id="QZAN01000103">
    <property type="protein sequence ID" value="THW58075.1"/>
    <property type="molecule type" value="Genomic_DNA"/>
</dbReference>
<organism evidence="9 10">
    <name type="scientific">Aureobasidium pullulans</name>
    <name type="common">Black yeast</name>
    <name type="synonym">Pullularia pullulans</name>
    <dbReference type="NCBI Taxonomy" id="5580"/>
    <lineage>
        <taxon>Eukaryota</taxon>
        <taxon>Fungi</taxon>
        <taxon>Dikarya</taxon>
        <taxon>Ascomycota</taxon>
        <taxon>Pezizomycotina</taxon>
        <taxon>Dothideomycetes</taxon>
        <taxon>Dothideomycetidae</taxon>
        <taxon>Dothideales</taxon>
        <taxon>Saccotheciaceae</taxon>
        <taxon>Aureobasidium</taxon>
    </lineage>
</organism>
<evidence type="ECO:0000256" key="4">
    <source>
        <dbReference type="ARBA" id="ARBA00023136"/>
    </source>
</evidence>
<feature type="compositionally biased region" description="Polar residues" evidence="6">
    <location>
        <begin position="366"/>
        <end position="376"/>
    </location>
</feature>
<comment type="subcellular location">
    <subcellularLocation>
        <location evidence="1">Membrane</location>
        <topology evidence="1">Multi-pass membrane protein</topology>
    </subcellularLocation>
</comment>
<dbReference type="InterPro" id="IPR052337">
    <property type="entry name" value="SAT4-like"/>
</dbReference>
<evidence type="ECO:0000256" key="5">
    <source>
        <dbReference type="ARBA" id="ARBA00038359"/>
    </source>
</evidence>
<dbReference type="AlphaFoldDB" id="A0A4S8VP60"/>
<dbReference type="Pfam" id="PF20684">
    <property type="entry name" value="Fung_rhodopsin"/>
    <property type="match status" value="1"/>
</dbReference>
<evidence type="ECO:0000313" key="10">
    <source>
        <dbReference type="Proteomes" id="UP000310421"/>
    </source>
</evidence>